<feature type="non-terminal residue" evidence="1">
    <location>
        <position position="314"/>
    </location>
</feature>
<protein>
    <recommendedName>
        <fullName evidence="2">VCBS repeat-containing protein</fullName>
    </recommendedName>
</protein>
<name>A0A382S6S1_9ZZZZ</name>
<reference evidence="1" key="1">
    <citation type="submission" date="2018-05" db="EMBL/GenBank/DDBJ databases">
        <authorList>
            <person name="Lanie J.A."/>
            <person name="Ng W.-L."/>
            <person name="Kazmierczak K.M."/>
            <person name="Andrzejewski T.M."/>
            <person name="Davidsen T.M."/>
            <person name="Wayne K.J."/>
            <person name="Tettelin H."/>
            <person name="Glass J.I."/>
            <person name="Rusch D."/>
            <person name="Podicherti R."/>
            <person name="Tsui H.-C.T."/>
            <person name="Winkler M.E."/>
        </authorList>
    </citation>
    <scope>NUCLEOTIDE SEQUENCE</scope>
</reference>
<gene>
    <name evidence="1" type="ORF">METZ01_LOCUS357999</name>
</gene>
<dbReference type="SUPFAM" id="SSF69318">
    <property type="entry name" value="Integrin alpha N-terminal domain"/>
    <property type="match status" value="1"/>
</dbReference>
<evidence type="ECO:0008006" key="2">
    <source>
        <dbReference type="Google" id="ProtNLM"/>
    </source>
</evidence>
<feature type="non-terminal residue" evidence="1">
    <location>
        <position position="1"/>
    </location>
</feature>
<dbReference type="EMBL" id="UINC01126576">
    <property type="protein sequence ID" value="SVD05145.1"/>
    <property type="molecule type" value="Genomic_DNA"/>
</dbReference>
<organism evidence="1">
    <name type="scientific">marine metagenome</name>
    <dbReference type="NCBI Taxonomy" id="408172"/>
    <lineage>
        <taxon>unclassified sequences</taxon>
        <taxon>metagenomes</taxon>
        <taxon>ecological metagenomes</taxon>
    </lineage>
</organism>
<dbReference type="AlphaFoldDB" id="A0A382S6S1"/>
<proteinExistence type="predicted"/>
<dbReference type="InterPro" id="IPR028994">
    <property type="entry name" value="Integrin_alpha_N"/>
</dbReference>
<accession>A0A382S6S1</accession>
<evidence type="ECO:0000313" key="1">
    <source>
        <dbReference type="EMBL" id="SVD05145.1"/>
    </source>
</evidence>
<sequence>HFYLFTTDSVTQEPKKIHHIVEEGNIFGAQFIVTDIDRTGSDDLIFISMEQAWAFDLTSGTKIAHFRWQPGIRSYSSYTGASQQEDGIVLTMINPHIPGLQSIILGDDGMAHRRWKTVIGGVEDQYQQKLKISPACPDPIVDLDGDGRSEILTEISNEYGDQESRLVIFDADDGRRIHESAVKIVTIDDLDADGKPEILLRKNNSTQIARWNGTELKLIGKEIAGEPILEARRRSGFNRNAPGEKAIVNQSVIREKNLLVFKDGSKTSGYYFGEDGLKKVVPFSFSPRNSRPPGRLDYRVHSRRKSYMPPPALV</sequence>